<dbReference type="InterPro" id="IPR044032">
    <property type="entry name" value="TssC1_C"/>
</dbReference>
<evidence type="ECO:0000313" key="5">
    <source>
        <dbReference type="Proteomes" id="UP000002700"/>
    </source>
</evidence>
<dbReference type="AlphaFoldDB" id="Q3JHV2"/>
<dbReference type="EnsemblBacteria" id="ABA51211">
    <property type="protein sequence ID" value="ABA51211"/>
    <property type="gene ID" value="BURPS1710b_A1694"/>
</dbReference>
<feature type="compositionally biased region" description="Basic residues" evidence="1">
    <location>
        <begin position="1"/>
        <end position="11"/>
    </location>
</feature>
<feature type="domain" description="TssC1 C-terminal" evidence="3">
    <location>
        <begin position="412"/>
        <end position="523"/>
    </location>
</feature>
<dbReference type="EMBL" id="CP000125">
    <property type="protein sequence ID" value="ABA51211.1"/>
    <property type="molecule type" value="Genomic_DNA"/>
</dbReference>
<organism evidence="4 5">
    <name type="scientific">Burkholderia pseudomallei (strain 1710b)</name>
    <dbReference type="NCBI Taxonomy" id="320372"/>
    <lineage>
        <taxon>Bacteria</taxon>
        <taxon>Pseudomonadati</taxon>
        <taxon>Pseudomonadota</taxon>
        <taxon>Betaproteobacteria</taxon>
        <taxon>Burkholderiales</taxon>
        <taxon>Burkholderiaceae</taxon>
        <taxon>Burkholderia</taxon>
        <taxon>pseudomallei group</taxon>
    </lineage>
</organism>
<protein>
    <recommendedName>
        <fullName evidence="6">Type VI secretion system</fullName>
    </recommendedName>
</protein>
<evidence type="ECO:0008006" key="6">
    <source>
        <dbReference type="Google" id="ProtNLM"/>
    </source>
</evidence>
<evidence type="ECO:0000313" key="4">
    <source>
        <dbReference type="EMBL" id="ABA51211.1"/>
    </source>
</evidence>
<dbReference type="InterPro" id="IPR010269">
    <property type="entry name" value="T6SS_TssC-like"/>
</dbReference>
<evidence type="ECO:0000256" key="1">
    <source>
        <dbReference type="SAM" id="MobiDB-lite"/>
    </source>
</evidence>
<reference evidence="4 5" key="1">
    <citation type="submission" date="2005-09" db="EMBL/GenBank/DDBJ databases">
        <authorList>
            <person name="Woods D.E."/>
            <person name="Nierman W.C."/>
        </authorList>
    </citation>
    <scope>NUCLEOTIDE SEQUENCE [LARGE SCALE GENOMIC DNA]</scope>
    <source>
        <strain evidence="4 5">1710b</strain>
    </source>
</reference>
<proteinExistence type="predicted"/>
<dbReference type="NCBIfam" id="TIGR03355">
    <property type="entry name" value="VI_chp_2"/>
    <property type="match status" value="1"/>
</dbReference>
<evidence type="ECO:0000259" key="3">
    <source>
        <dbReference type="Pfam" id="PF18945"/>
    </source>
</evidence>
<dbReference type="KEGG" id="bpm:BURPS1710b_A1694"/>
<dbReference type="Pfam" id="PF05943">
    <property type="entry name" value="VipB"/>
    <property type="match status" value="1"/>
</dbReference>
<feature type="region of interest" description="Disordered" evidence="1">
    <location>
        <begin position="1"/>
        <end position="41"/>
    </location>
</feature>
<name>Q3JHV2_BURP1</name>
<dbReference type="Proteomes" id="UP000002700">
    <property type="component" value="Chromosome II"/>
</dbReference>
<feature type="domain" description="TssC1 N-terminal" evidence="2">
    <location>
        <begin position="99"/>
        <end position="402"/>
    </location>
</feature>
<dbReference type="PANTHER" id="PTHR35565:SF3">
    <property type="entry name" value="TYPE VI SECRETION SYSTEM SHEATH PROTEIN TSSC1"/>
    <property type="match status" value="1"/>
</dbReference>
<dbReference type="InterPro" id="IPR044031">
    <property type="entry name" value="TssC1_N"/>
</dbReference>
<sequence length="530" mass="59978">MRAARRTRPTRRTTTAMRPERPPYTIPGKRTMKKQQAQTAAAGVQPQADSDFAQLLAQEFKPKTEQAREAVEYAVRTLAEQALAQSATISDDAYKSIAAIIAQIDHKLSEQINLILHHADFQKLESAWRGLHHLVSNTETDERLKIRFMDISKEELRRTMRRYKGQSWDQSPLFKQIYEEEYGQLGGEPYGCLVADYYFDHTPPDVDLLGSISKVAASAHTPFLSGASPSVLQMESWQELANPRDLTKIFTQNLEYASWNALRNMDDARYIGLAMPRFLSRLPYGVLTNPVDEFDFEEDTNGADHRRYAWTNAAYAMGVNINRSFRLYGWCSLIRGVESGGTVENLPCHTFPTDDGGIDIKCPTEIAISDRREAELSKNGFIPLVHRKNTDHATFIGAQSLHKPAEYDDSDATANANLSARLPYLFACSRFAHYLKCIVRDKVGAFKEREDMQRWLNEWIMNYVDADPANSSQDTKARRPLAAAEVVVEQAQGNPGYYQAKFFLRPHFQLEGLTVSLRLVAKLPSIKEAA</sequence>
<evidence type="ECO:0000259" key="2">
    <source>
        <dbReference type="Pfam" id="PF05943"/>
    </source>
</evidence>
<dbReference type="HOGENOM" id="CLU_018386_1_0_4"/>
<accession>Q3JHV2</accession>
<dbReference type="Pfam" id="PF18945">
    <property type="entry name" value="VipB_2"/>
    <property type="match status" value="1"/>
</dbReference>
<dbReference type="PANTHER" id="PTHR35565">
    <property type="entry name" value="CYTOPLASMIC PROTEIN-RELATED"/>
    <property type="match status" value="1"/>
</dbReference>
<gene>
    <name evidence="4" type="ordered locus">BURPS1710b_A1694</name>
</gene>